<gene>
    <name evidence="2" type="ORF">EV421DRAFT_1705017</name>
</gene>
<dbReference type="InterPro" id="IPR038694">
    <property type="entry name" value="DUF427_sf"/>
</dbReference>
<feature type="domain" description="DUF427" evidence="1">
    <location>
        <begin position="1"/>
        <end position="87"/>
    </location>
</feature>
<dbReference type="InterPro" id="IPR007361">
    <property type="entry name" value="DUF427"/>
</dbReference>
<sequence>MKVSLNGAVIAESNDTVVIENNHYFPPSSVKTDLFTDSKTSTVCPWKGTAAYYNANVDGKEVKDIAWYYPNPSEKAKSIANYVAFYKVSTASNGTSASVLSVFRTRSI</sequence>
<dbReference type="AlphaFoldDB" id="A0AA39MW18"/>
<protein>
    <recommendedName>
        <fullName evidence="1">DUF427 domain-containing protein</fullName>
    </recommendedName>
</protein>
<evidence type="ECO:0000259" key="1">
    <source>
        <dbReference type="Pfam" id="PF04248"/>
    </source>
</evidence>
<dbReference type="PANTHER" id="PTHR34310">
    <property type="entry name" value="DUF427 DOMAIN PROTEIN (AFU_ORTHOLOGUE AFUA_3G02220)"/>
    <property type="match status" value="1"/>
</dbReference>
<organism evidence="2 3">
    <name type="scientific">Armillaria borealis</name>
    <dbReference type="NCBI Taxonomy" id="47425"/>
    <lineage>
        <taxon>Eukaryota</taxon>
        <taxon>Fungi</taxon>
        <taxon>Dikarya</taxon>
        <taxon>Basidiomycota</taxon>
        <taxon>Agaricomycotina</taxon>
        <taxon>Agaricomycetes</taxon>
        <taxon>Agaricomycetidae</taxon>
        <taxon>Agaricales</taxon>
        <taxon>Marasmiineae</taxon>
        <taxon>Physalacriaceae</taxon>
        <taxon>Armillaria</taxon>
    </lineage>
</organism>
<dbReference type="EMBL" id="JAUEPT010000008">
    <property type="protein sequence ID" value="KAK0449146.1"/>
    <property type="molecule type" value="Genomic_DNA"/>
</dbReference>
<accession>A0AA39MW18</accession>
<dbReference type="Gene3D" id="2.170.150.40">
    <property type="entry name" value="Domain of unknown function (DUF427)"/>
    <property type="match status" value="1"/>
</dbReference>
<dbReference type="Pfam" id="PF04248">
    <property type="entry name" value="NTP_transf_9"/>
    <property type="match status" value="1"/>
</dbReference>
<dbReference type="Proteomes" id="UP001175226">
    <property type="component" value="Unassembled WGS sequence"/>
</dbReference>
<proteinExistence type="predicted"/>
<comment type="caution">
    <text evidence="2">The sequence shown here is derived from an EMBL/GenBank/DDBJ whole genome shotgun (WGS) entry which is preliminary data.</text>
</comment>
<evidence type="ECO:0000313" key="2">
    <source>
        <dbReference type="EMBL" id="KAK0449146.1"/>
    </source>
</evidence>
<keyword evidence="3" id="KW-1185">Reference proteome</keyword>
<reference evidence="2" key="1">
    <citation type="submission" date="2023-06" db="EMBL/GenBank/DDBJ databases">
        <authorList>
            <consortium name="Lawrence Berkeley National Laboratory"/>
            <person name="Ahrendt S."/>
            <person name="Sahu N."/>
            <person name="Indic B."/>
            <person name="Wong-Bajracharya J."/>
            <person name="Merenyi Z."/>
            <person name="Ke H.-M."/>
            <person name="Monk M."/>
            <person name="Kocsube S."/>
            <person name="Drula E."/>
            <person name="Lipzen A."/>
            <person name="Balint B."/>
            <person name="Henrissat B."/>
            <person name="Andreopoulos B."/>
            <person name="Martin F.M."/>
            <person name="Harder C.B."/>
            <person name="Rigling D."/>
            <person name="Ford K.L."/>
            <person name="Foster G.D."/>
            <person name="Pangilinan J."/>
            <person name="Papanicolaou A."/>
            <person name="Barry K."/>
            <person name="LaButti K."/>
            <person name="Viragh M."/>
            <person name="Koriabine M."/>
            <person name="Yan M."/>
            <person name="Riley R."/>
            <person name="Champramary S."/>
            <person name="Plett K.L."/>
            <person name="Tsai I.J."/>
            <person name="Slot J."/>
            <person name="Sipos G."/>
            <person name="Plett J."/>
            <person name="Nagy L.G."/>
            <person name="Grigoriev I.V."/>
        </authorList>
    </citation>
    <scope>NUCLEOTIDE SEQUENCE</scope>
    <source>
        <strain evidence="2">FPL87.14</strain>
    </source>
</reference>
<evidence type="ECO:0000313" key="3">
    <source>
        <dbReference type="Proteomes" id="UP001175226"/>
    </source>
</evidence>
<name>A0AA39MW18_9AGAR</name>
<dbReference type="PANTHER" id="PTHR34310:SF5">
    <property type="entry name" value="DUF427 DOMAIN PROTEIN (AFU_ORTHOLOGUE AFUA_3G02220)"/>
    <property type="match status" value="1"/>
</dbReference>